<keyword evidence="3 12" id="KW-0813">Transport</keyword>
<keyword evidence="9 12" id="KW-1133">Transmembrane helix</keyword>
<dbReference type="Pfam" id="PF02705">
    <property type="entry name" value="K_trans"/>
    <property type="match status" value="1"/>
</dbReference>
<evidence type="ECO:0000313" key="16">
    <source>
        <dbReference type="Proteomes" id="UP000672526"/>
    </source>
</evidence>
<keyword evidence="5 12" id="KW-0633">Potassium transport</keyword>
<keyword evidence="6 12" id="KW-0812">Transmembrane</keyword>
<feature type="transmembrane region" description="Helical" evidence="12">
    <location>
        <begin position="410"/>
        <end position="434"/>
    </location>
</feature>
<dbReference type="PANTHER" id="PTHR30540:SF79">
    <property type="entry name" value="LOW AFFINITY POTASSIUM TRANSPORT SYSTEM PROTEIN KUP"/>
    <property type="match status" value="1"/>
</dbReference>
<keyword evidence="8 12" id="KW-0630">Potassium</keyword>
<dbReference type="EMBL" id="CAJNBK010000004">
    <property type="protein sequence ID" value="CAE6733786.1"/>
    <property type="molecule type" value="Genomic_DNA"/>
</dbReference>
<keyword evidence="16" id="KW-1185">Reference proteome</keyword>
<dbReference type="Proteomes" id="UP000672526">
    <property type="component" value="Unassembled WGS sequence"/>
</dbReference>
<sequence length="641" mass="69132">MGPSVSTVPDAGHSGGRGHHRPAMPALALAALGVVYGDIGTSPLYTLQTVFDPANGLSLNALNVVGIVSLIVWSLIVVVSLKYVTLILRANNHGEGGIMALLALAASSVITRPRLRHTLLGVGIMGAALFYGDSVITPAISVLSAVEGLEVAAPFLKTCVIPVTLVALVTLFLMQKRGTSGIGIVFGPVMVLWFLVLAVVGAINILRVPAILVALNPLSGLEFCLRHRSLAFVALGAVVLSLTGAEALYADMGHFGARPIRLTWFALVFPALALNYLGQGALLLADPGALQNPFYKLFPQWSLYPMIALSTVATVIASQAVISGTYSMTKQAMQLGFLPRMNVVYTSEREMGQIYVPGINWTLLAAVVAAVIGFGSSTALGSAYGIAVTGTMLITTILTFFVIRYAWHYNWLLCVFATVFFFVIDAAFFSANLLKIVQGGWFPLLVGLIIYTIMATWGRGQEIMRIEARARAGTMPLKSYLATLLARSPVRVGGTAIFLSPDPDGVPHSLINNLTHNRVLHKRVVFVTVNNEEIPWVPDSERVSVHQLDSDCYQITINYGFMDEVNLPRALEICKRVGLSFEAAETSYFLSRATLVPTRDGGMAMWRERLFSVMLHNVGNVAAYFKLPANRVIELGARVEI</sequence>
<comment type="catalytic activity">
    <reaction evidence="12">
        <text>K(+)(in) + H(+)(in) = K(+)(out) + H(+)(out)</text>
        <dbReference type="Rhea" id="RHEA:28490"/>
        <dbReference type="ChEBI" id="CHEBI:15378"/>
        <dbReference type="ChEBI" id="CHEBI:29103"/>
    </reaction>
</comment>
<evidence type="ECO:0000256" key="4">
    <source>
        <dbReference type="ARBA" id="ARBA00022475"/>
    </source>
</evidence>
<evidence type="ECO:0000256" key="5">
    <source>
        <dbReference type="ARBA" id="ARBA00022538"/>
    </source>
</evidence>
<dbReference type="InterPro" id="IPR053951">
    <property type="entry name" value="K_trans_N"/>
</dbReference>
<keyword evidence="7 12" id="KW-0769">Symport</keyword>
<dbReference type="InterPro" id="IPR003855">
    <property type="entry name" value="K+_transporter"/>
</dbReference>
<proteinExistence type="inferred from homology"/>
<reference evidence="15 16" key="1">
    <citation type="submission" date="2021-02" db="EMBL/GenBank/DDBJ databases">
        <authorList>
            <person name="Vanwijnsberghe S."/>
        </authorList>
    </citation>
    <scope>NUCLEOTIDE SEQUENCE [LARGE SCALE GENOMIC DNA]</scope>
    <source>
        <strain evidence="15 16">LMG 31837</strain>
    </source>
</reference>
<dbReference type="PANTHER" id="PTHR30540">
    <property type="entry name" value="OSMOTIC STRESS POTASSIUM TRANSPORTER"/>
    <property type="match status" value="1"/>
</dbReference>
<comment type="similarity">
    <text evidence="2 12">Belongs to the HAK/KUP transporter (TC 2.A.72) family.</text>
</comment>
<evidence type="ECO:0000256" key="10">
    <source>
        <dbReference type="ARBA" id="ARBA00023065"/>
    </source>
</evidence>
<comment type="subcellular location">
    <subcellularLocation>
        <location evidence="12">Cell membrane</location>
        <topology evidence="12">Multi-pass membrane protein</topology>
    </subcellularLocation>
    <subcellularLocation>
        <location evidence="1">Membrane</location>
        <topology evidence="1">Multi-pass membrane protein</topology>
    </subcellularLocation>
</comment>
<accession>A0ABM8R5A5</accession>
<dbReference type="HAMAP" id="MF_01522">
    <property type="entry name" value="Kup"/>
    <property type="match status" value="1"/>
</dbReference>
<evidence type="ECO:0000256" key="1">
    <source>
        <dbReference type="ARBA" id="ARBA00004141"/>
    </source>
</evidence>
<feature type="transmembrane region" description="Helical" evidence="12">
    <location>
        <begin position="440"/>
        <end position="457"/>
    </location>
</feature>
<feature type="transmembrane region" description="Helical" evidence="12">
    <location>
        <begin position="59"/>
        <end position="81"/>
    </location>
</feature>
<comment type="function">
    <text evidence="12">Transport of potassium into the cell. Likely operates as a K(+):H(+) symporter.</text>
</comment>
<evidence type="ECO:0000256" key="9">
    <source>
        <dbReference type="ARBA" id="ARBA00022989"/>
    </source>
</evidence>
<evidence type="ECO:0000256" key="12">
    <source>
        <dbReference type="HAMAP-Rule" id="MF_01522"/>
    </source>
</evidence>
<feature type="transmembrane region" description="Helical" evidence="12">
    <location>
        <begin position="118"/>
        <end position="140"/>
    </location>
</feature>
<evidence type="ECO:0000256" key="7">
    <source>
        <dbReference type="ARBA" id="ARBA00022847"/>
    </source>
</evidence>
<dbReference type="InterPro" id="IPR053952">
    <property type="entry name" value="K_trans_C"/>
</dbReference>
<dbReference type="RefSeq" id="WP_211611009.1">
    <property type="nucleotide sequence ID" value="NZ_CAJNBK010000004.1"/>
</dbReference>
<evidence type="ECO:0000256" key="2">
    <source>
        <dbReference type="ARBA" id="ARBA00007019"/>
    </source>
</evidence>
<feature type="transmembrane region" description="Helical" evidence="12">
    <location>
        <begin position="262"/>
        <end position="283"/>
    </location>
</feature>
<organism evidence="15 16">
    <name type="scientific">Paraburkholderia haematera</name>
    <dbReference type="NCBI Taxonomy" id="2793077"/>
    <lineage>
        <taxon>Bacteria</taxon>
        <taxon>Pseudomonadati</taxon>
        <taxon>Pseudomonadota</taxon>
        <taxon>Betaproteobacteria</taxon>
        <taxon>Burkholderiales</taxon>
        <taxon>Burkholderiaceae</taxon>
        <taxon>Paraburkholderia</taxon>
    </lineage>
</organism>
<evidence type="ECO:0000256" key="6">
    <source>
        <dbReference type="ARBA" id="ARBA00022692"/>
    </source>
</evidence>
<gene>
    <name evidence="15" type="primary">kup_2</name>
    <name evidence="12" type="synonym">kup</name>
    <name evidence="15" type="ORF">R69888_02189</name>
</gene>
<evidence type="ECO:0000259" key="13">
    <source>
        <dbReference type="Pfam" id="PF02705"/>
    </source>
</evidence>
<feature type="transmembrane region" description="Helical" evidence="12">
    <location>
        <begin position="152"/>
        <end position="173"/>
    </location>
</feature>
<feature type="domain" description="K+ potassium transporter C-terminal" evidence="14">
    <location>
        <begin position="494"/>
        <end position="641"/>
    </location>
</feature>
<evidence type="ECO:0000256" key="3">
    <source>
        <dbReference type="ARBA" id="ARBA00022448"/>
    </source>
</evidence>
<feature type="transmembrane region" description="Helical" evidence="12">
    <location>
        <begin position="26"/>
        <end position="47"/>
    </location>
</feature>
<feature type="domain" description="K+ potassium transporter integral membrane" evidence="13">
    <location>
        <begin position="27"/>
        <end position="470"/>
    </location>
</feature>
<evidence type="ECO:0000259" key="14">
    <source>
        <dbReference type="Pfam" id="PF22776"/>
    </source>
</evidence>
<feature type="transmembrane region" description="Helical" evidence="12">
    <location>
        <begin position="93"/>
        <end position="111"/>
    </location>
</feature>
<keyword evidence="10 12" id="KW-0406">Ion transport</keyword>
<feature type="transmembrane region" description="Helical" evidence="12">
    <location>
        <begin position="230"/>
        <end position="250"/>
    </location>
</feature>
<comment type="caution">
    <text evidence="15">The sequence shown here is derived from an EMBL/GenBank/DDBJ whole genome shotgun (WGS) entry which is preliminary data.</text>
</comment>
<evidence type="ECO:0000256" key="8">
    <source>
        <dbReference type="ARBA" id="ARBA00022958"/>
    </source>
</evidence>
<dbReference type="InterPro" id="IPR023051">
    <property type="entry name" value="Kup"/>
</dbReference>
<feature type="transmembrane region" description="Helical" evidence="12">
    <location>
        <begin position="381"/>
        <end position="403"/>
    </location>
</feature>
<keyword evidence="4 12" id="KW-1003">Cell membrane</keyword>
<feature type="transmembrane region" description="Helical" evidence="12">
    <location>
        <begin position="354"/>
        <end position="375"/>
    </location>
</feature>
<keyword evidence="11 12" id="KW-0472">Membrane</keyword>
<feature type="transmembrane region" description="Helical" evidence="12">
    <location>
        <begin position="185"/>
        <end position="210"/>
    </location>
</feature>
<dbReference type="Pfam" id="PF22776">
    <property type="entry name" value="K_trans_C"/>
    <property type="match status" value="1"/>
</dbReference>
<evidence type="ECO:0000256" key="11">
    <source>
        <dbReference type="ARBA" id="ARBA00023136"/>
    </source>
</evidence>
<name>A0ABM8R5A5_9BURK</name>
<protein>
    <recommendedName>
        <fullName evidence="12">Probable potassium transport system protein Kup</fullName>
    </recommendedName>
</protein>
<evidence type="ECO:0000313" key="15">
    <source>
        <dbReference type="EMBL" id="CAE6733786.1"/>
    </source>
</evidence>
<feature type="transmembrane region" description="Helical" evidence="12">
    <location>
        <begin position="303"/>
        <end position="326"/>
    </location>
</feature>